<evidence type="ECO:0000256" key="4">
    <source>
        <dbReference type="ARBA" id="ARBA00022692"/>
    </source>
</evidence>
<proteinExistence type="inferred from homology"/>
<dbReference type="InterPro" id="IPR027470">
    <property type="entry name" value="Cation_efflux_CTD"/>
</dbReference>
<dbReference type="InterPro" id="IPR058533">
    <property type="entry name" value="Cation_efflux_TM"/>
</dbReference>
<dbReference type="Proteomes" id="UP000271708">
    <property type="component" value="Chromosome"/>
</dbReference>
<keyword evidence="6 8" id="KW-0472">Membrane</keyword>
<dbReference type="InterPro" id="IPR036837">
    <property type="entry name" value="Cation_efflux_CTD_sf"/>
</dbReference>
<accession>A0A5P8FQJ1</accession>
<feature type="transmembrane region" description="Helical" evidence="8">
    <location>
        <begin position="143"/>
        <end position="162"/>
    </location>
</feature>
<feature type="transmembrane region" description="Helical" evidence="8">
    <location>
        <begin position="100"/>
        <end position="122"/>
    </location>
</feature>
<protein>
    <submittedName>
        <fullName evidence="11">Cation diffusion facilitator family transporter</fullName>
    </submittedName>
</protein>
<evidence type="ECO:0000256" key="3">
    <source>
        <dbReference type="ARBA" id="ARBA00022448"/>
    </source>
</evidence>
<dbReference type="GO" id="GO:0015086">
    <property type="term" value="F:cadmium ion transmembrane transporter activity"/>
    <property type="evidence" value="ECO:0007669"/>
    <property type="project" value="TreeGrafter"/>
</dbReference>
<dbReference type="KEGG" id="jme:EEW87_005850"/>
<dbReference type="PANTHER" id="PTHR43840:SF15">
    <property type="entry name" value="MITOCHONDRIAL METAL TRANSPORTER 1-RELATED"/>
    <property type="match status" value="1"/>
</dbReference>
<dbReference type="EMBL" id="CP044548">
    <property type="protein sequence ID" value="QFQ31648.2"/>
    <property type="molecule type" value="Genomic_DNA"/>
</dbReference>
<keyword evidence="3" id="KW-0813">Transport</keyword>
<dbReference type="Gene3D" id="1.20.1510.10">
    <property type="entry name" value="Cation efflux protein transmembrane domain"/>
    <property type="match status" value="1"/>
</dbReference>
<feature type="transmembrane region" description="Helical" evidence="8">
    <location>
        <begin position="66"/>
        <end position="88"/>
    </location>
</feature>
<dbReference type="AlphaFoldDB" id="A0A5P8FQJ1"/>
<evidence type="ECO:0000256" key="5">
    <source>
        <dbReference type="ARBA" id="ARBA00022989"/>
    </source>
</evidence>
<dbReference type="GO" id="GO:0015093">
    <property type="term" value="F:ferrous iron transmembrane transporter activity"/>
    <property type="evidence" value="ECO:0007669"/>
    <property type="project" value="TreeGrafter"/>
</dbReference>
<feature type="compositionally biased region" description="Pro residues" evidence="7">
    <location>
        <begin position="292"/>
        <end position="301"/>
    </location>
</feature>
<evidence type="ECO:0000256" key="8">
    <source>
        <dbReference type="SAM" id="Phobius"/>
    </source>
</evidence>
<keyword evidence="5 8" id="KW-1133">Transmembrane helix</keyword>
<evidence type="ECO:0000259" key="9">
    <source>
        <dbReference type="Pfam" id="PF01545"/>
    </source>
</evidence>
<evidence type="ECO:0000259" key="10">
    <source>
        <dbReference type="Pfam" id="PF16916"/>
    </source>
</evidence>
<organism evidence="11 12">
    <name type="scientific">Janibacter melonis</name>
    <dbReference type="NCBI Taxonomy" id="262209"/>
    <lineage>
        <taxon>Bacteria</taxon>
        <taxon>Bacillati</taxon>
        <taxon>Actinomycetota</taxon>
        <taxon>Actinomycetes</taxon>
        <taxon>Micrococcales</taxon>
        <taxon>Intrasporangiaceae</taxon>
        <taxon>Janibacter</taxon>
    </lineage>
</organism>
<dbReference type="InterPro" id="IPR027469">
    <property type="entry name" value="Cation_efflux_TMD_sf"/>
</dbReference>
<dbReference type="Gene3D" id="3.30.70.1350">
    <property type="entry name" value="Cation efflux protein, cytoplasmic domain"/>
    <property type="match status" value="1"/>
</dbReference>
<feature type="transmembrane region" description="Helical" evidence="8">
    <location>
        <begin position="168"/>
        <end position="185"/>
    </location>
</feature>
<dbReference type="InterPro" id="IPR050291">
    <property type="entry name" value="CDF_Transporter"/>
</dbReference>
<feature type="compositionally biased region" description="Basic and acidic residues" evidence="7">
    <location>
        <begin position="269"/>
        <end position="288"/>
    </location>
</feature>
<dbReference type="Pfam" id="PF01545">
    <property type="entry name" value="Cation_efflux"/>
    <property type="match status" value="1"/>
</dbReference>
<comment type="subcellular location">
    <subcellularLocation>
        <location evidence="1">Membrane</location>
        <topology evidence="1">Multi-pass membrane protein</topology>
    </subcellularLocation>
</comment>
<comment type="similarity">
    <text evidence="2">Belongs to the cation diffusion facilitator (CDF) transporter (TC 2.A.4) family.</text>
</comment>
<dbReference type="SUPFAM" id="SSF161111">
    <property type="entry name" value="Cation efflux protein transmembrane domain-like"/>
    <property type="match status" value="1"/>
</dbReference>
<dbReference type="SUPFAM" id="SSF160240">
    <property type="entry name" value="Cation efflux protein cytoplasmic domain-like"/>
    <property type="match status" value="1"/>
</dbReference>
<name>A0A5P8FQJ1_9MICO</name>
<dbReference type="GO" id="GO:0005886">
    <property type="term" value="C:plasma membrane"/>
    <property type="evidence" value="ECO:0007669"/>
    <property type="project" value="TreeGrafter"/>
</dbReference>
<sequence>MAIAAALVTIGMKTTAWLVTDSVGLLSDAAESVVNLVAAVGALVALRVAAAPADAGHHFGHAKAEYLSAALEGAMIAVAALVIIWQSVLRLLDPRPVEDVGIGLAISVGASVVNGLVAVVLLRAGRRHRSITLTADGRHLLTDVVTSVGVVVGVALVWLTGIDWLDPVVALLVAANILWAGWGLLDESTSGLMDRTMDESDNVRLAELLSRWADDEVHFHGLRTRVAGHTSFAEVHVLVPGAWDVRRAHDLVEEVEDALRTEYPDLRVSTHIEPREDPRSYDDYEHEVPVAGPTPTPGGPS</sequence>
<evidence type="ECO:0000256" key="7">
    <source>
        <dbReference type="SAM" id="MobiDB-lite"/>
    </source>
</evidence>
<dbReference type="GO" id="GO:0015341">
    <property type="term" value="F:zinc efflux antiporter activity"/>
    <property type="evidence" value="ECO:0007669"/>
    <property type="project" value="TreeGrafter"/>
</dbReference>
<dbReference type="PANTHER" id="PTHR43840">
    <property type="entry name" value="MITOCHONDRIAL METAL TRANSPORTER 1-RELATED"/>
    <property type="match status" value="1"/>
</dbReference>
<dbReference type="NCBIfam" id="TIGR01297">
    <property type="entry name" value="CDF"/>
    <property type="match status" value="1"/>
</dbReference>
<keyword evidence="4 8" id="KW-0812">Transmembrane</keyword>
<evidence type="ECO:0000313" key="11">
    <source>
        <dbReference type="EMBL" id="QFQ31648.2"/>
    </source>
</evidence>
<feature type="domain" description="Cation efflux protein cytoplasmic" evidence="10">
    <location>
        <begin position="204"/>
        <end position="274"/>
    </location>
</feature>
<dbReference type="GO" id="GO:0006882">
    <property type="term" value="P:intracellular zinc ion homeostasis"/>
    <property type="evidence" value="ECO:0007669"/>
    <property type="project" value="TreeGrafter"/>
</dbReference>
<feature type="transmembrane region" description="Helical" evidence="8">
    <location>
        <begin position="34"/>
        <end position="54"/>
    </location>
</feature>
<dbReference type="Pfam" id="PF16916">
    <property type="entry name" value="ZT_dimer"/>
    <property type="match status" value="1"/>
</dbReference>
<evidence type="ECO:0000256" key="2">
    <source>
        <dbReference type="ARBA" id="ARBA00008114"/>
    </source>
</evidence>
<evidence type="ECO:0000256" key="6">
    <source>
        <dbReference type="ARBA" id="ARBA00023136"/>
    </source>
</evidence>
<evidence type="ECO:0000256" key="1">
    <source>
        <dbReference type="ARBA" id="ARBA00004141"/>
    </source>
</evidence>
<feature type="domain" description="Cation efflux protein transmembrane" evidence="9">
    <location>
        <begin position="2"/>
        <end position="193"/>
    </location>
</feature>
<gene>
    <name evidence="11" type="ORF">EEW87_005850</name>
</gene>
<feature type="region of interest" description="Disordered" evidence="7">
    <location>
        <begin position="269"/>
        <end position="301"/>
    </location>
</feature>
<evidence type="ECO:0000313" key="12">
    <source>
        <dbReference type="Proteomes" id="UP000271708"/>
    </source>
</evidence>
<reference evidence="11 12" key="1">
    <citation type="submission" date="2019-09" db="EMBL/GenBank/DDBJ databases">
        <title>Complete Genome Sequence of Janibacter melonis M714 with both human health impact and industrial applications.</title>
        <authorList>
            <person name="Jin M."/>
            <person name="Zhao Q.R."/>
        </authorList>
    </citation>
    <scope>NUCLEOTIDE SEQUENCE [LARGE SCALE GENOMIC DNA]</scope>
    <source>
        <strain evidence="11 12">M714</strain>
    </source>
</reference>
<dbReference type="InterPro" id="IPR002524">
    <property type="entry name" value="Cation_efflux"/>
</dbReference>